<dbReference type="GO" id="GO:0008289">
    <property type="term" value="F:lipid binding"/>
    <property type="evidence" value="ECO:0007669"/>
    <property type="project" value="UniProtKB-KW"/>
</dbReference>
<evidence type="ECO:0000313" key="13">
    <source>
        <dbReference type="EMBL" id="GAA0138822.1"/>
    </source>
</evidence>
<sequence length="529" mass="60871">MAMDTKPGDACMPKEEVSQDQELSGNVKEEDIKVNNEALNMENEIKTFEKSLKDIEVKDETESSYNDNENPNKSKEKKCENSSTNDKNRGEGFLKNCALLDLNEHEKNALAEMRSKLEEAISTNKLFEGLKKEVKEEHDDQSKTNDEKQNNKEGELRLEIVGKSNVENEQIQEIEYDKDISIWGVPLLPSKGDERTDVILEKFLKAREFKANDAFEMFRNTIWWRKQNKIDSILEEDFGGDYDSVAYISGFDLEGHPVCYNVYGVFGDAELYNKTFGTEESRQRFLRWRLQMMEKQIQKLNFKPGGVSSLLQINDLENTPGPARKDLRIAMKQAVGTLQENYPEFVHRNIFINVPFWYYAFNALLSPFLAPRTKSKFVFIRPARVTETLLKYVPAAEIPLRYGGLKREKDPDFSIKDGSSDVIVKGGSIEAIEIPAPEKGCNLIWDVTVIGWEVNYKEEFVPENEGSYTIIIQKERRMGWQEESVRNSFKNNEPGKVVLTVENSSFKKKRVLYRYKTIEGSTSSSQHSL</sequence>
<evidence type="ECO:0000256" key="3">
    <source>
        <dbReference type="ARBA" id="ARBA00007155"/>
    </source>
</evidence>
<comment type="caution">
    <text evidence="13">The sequence shown here is derived from an EMBL/GenBank/DDBJ whole genome shotgun (WGS) entry which is preliminary data.</text>
</comment>
<dbReference type="AlphaFoldDB" id="A0AAV3NM95"/>
<dbReference type="PANTHER" id="PTHR45932:SF2">
    <property type="entry name" value="PATELLIN-4"/>
    <property type="match status" value="1"/>
</dbReference>
<dbReference type="InterPro" id="IPR036865">
    <property type="entry name" value="CRAL-TRIO_dom_sf"/>
</dbReference>
<evidence type="ECO:0000256" key="2">
    <source>
        <dbReference type="ARBA" id="ARBA00004496"/>
    </source>
</evidence>
<evidence type="ECO:0000256" key="7">
    <source>
        <dbReference type="ARBA" id="ARBA00023121"/>
    </source>
</evidence>
<dbReference type="Gene3D" id="3.40.525.10">
    <property type="entry name" value="CRAL-TRIO lipid binding domain"/>
    <property type="match status" value="1"/>
</dbReference>
<evidence type="ECO:0000256" key="10">
    <source>
        <dbReference type="SAM" id="MobiDB-lite"/>
    </source>
</evidence>
<dbReference type="Proteomes" id="UP001454036">
    <property type="component" value="Unassembled WGS sequence"/>
</dbReference>
<evidence type="ECO:0000259" key="12">
    <source>
        <dbReference type="PROSITE" id="PS50866"/>
    </source>
</evidence>
<keyword evidence="14" id="KW-1185">Reference proteome</keyword>
<feature type="domain" description="GOLD" evidence="12">
    <location>
        <begin position="386"/>
        <end position="517"/>
    </location>
</feature>
<dbReference type="SUPFAM" id="SSF46938">
    <property type="entry name" value="CRAL/TRIO N-terminal domain"/>
    <property type="match status" value="1"/>
</dbReference>
<dbReference type="InterPro" id="IPR056794">
    <property type="entry name" value="PATL1-6_C_GOLD"/>
</dbReference>
<dbReference type="InterPro" id="IPR036273">
    <property type="entry name" value="CRAL/TRIO_N_dom_sf"/>
</dbReference>
<dbReference type="InterPro" id="IPR044834">
    <property type="entry name" value="PATL"/>
</dbReference>
<keyword evidence="5" id="KW-0963">Cytoplasm</keyword>
<dbReference type="InterPro" id="IPR001251">
    <property type="entry name" value="CRAL-TRIO_dom"/>
</dbReference>
<dbReference type="SUPFAM" id="SSF52087">
    <property type="entry name" value="CRAL/TRIO domain"/>
    <property type="match status" value="1"/>
</dbReference>
<comment type="similarity">
    <text evidence="3">Belongs to the patellin family.</text>
</comment>
<dbReference type="CDD" id="cd00170">
    <property type="entry name" value="SEC14"/>
    <property type="match status" value="1"/>
</dbReference>
<dbReference type="PANTHER" id="PTHR45932">
    <property type="entry name" value="PATELLIN-1"/>
    <property type="match status" value="1"/>
</dbReference>
<evidence type="ECO:0000313" key="14">
    <source>
        <dbReference type="Proteomes" id="UP001454036"/>
    </source>
</evidence>
<dbReference type="Pfam" id="PF25099">
    <property type="entry name" value="GOLD_PATL1_C"/>
    <property type="match status" value="1"/>
</dbReference>
<evidence type="ECO:0000256" key="8">
    <source>
        <dbReference type="ARBA" id="ARBA00023136"/>
    </source>
</evidence>
<feature type="region of interest" description="Disordered" evidence="10">
    <location>
        <begin position="50"/>
        <end position="91"/>
    </location>
</feature>
<evidence type="ECO:0000256" key="1">
    <source>
        <dbReference type="ARBA" id="ARBA00004370"/>
    </source>
</evidence>
<feature type="region of interest" description="Disordered" evidence="10">
    <location>
        <begin position="134"/>
        <end position="155"/>
    </location>
</feature>
<evidence type="ECO:0000256" key="9">
    <source>
        <dbReference type="ARBA" id="ARBA00023306"/>
    </source>
</evidence>
<reference evidence="13 14" key="1">
    <citation type="submission" date="2024-01" db="EMBL/GenBank/DDBJ databases">
        <title>The complete chloroplast genome sequence of Lithospermum erythrorhizon: insights into the phylogenetic relationship among Boraginaceae species and the maternal lineages of purple gromwells.</title>
        <authorList>
            <person name="Okada T."/>
            <person name="Watanabe K."/>
        </authorList>
    </citation>
    <scope>NUCLEOTIDE SEQUENCE [LARGE SCALE GENOMIC DNA]</scope>
</reference>
<evidence type="ECO:0000259" key="11">
    <source>
        <dbReference type="PROSITE" id="PS50191"/>
    </source>
</evidence>
<dbReference type="SMART" id="SM00516">
    <property type="entry name" value="SEC14"/>
    <property type="match status" value="1"/>
</dbReference>
<comment type="subcellular location">
    <subcellularLocation>
        <location evidence="2">Cytoplasm</location>
    </subcellularLocation>
    <subcellularLocation>
        <location evidence="1">Membrane</location>
    </subcellularLocation>
</comment>
<feature type="domain" description="CRAL-TRIO" evidence="11">
    <location>
        <begin position="235"/>
        <end position="410"/>
    </location>
</feature>
<dbReference type="GO" id="GO:0005737">
    <property type="term" value="C:cytoplasm"/>
    <property type="evidence" value="ECO:0007669"/>
    <property type="project" value="UniProtKB-SubCell"/>
</dbReference>
<feature type="region of interest" description="Disordered" evidence="10">
    <location>
        <begin position="1"/>
        <end position="30"/>
    </location>
</feature>
<feature type="compositionally biased region" description="Basic and acidic residues" evidence="10">
    <location>
        <begin position="70"/>
        <end position="91"/>
    </location>
</feature>
<dbReference type="PROSITE" id="PS50191">
    <property type="entry name" value="CRAL_TRIO"/>
    <property type="match status" value="1"/>
</dbReference>
<keyword evidence="8" id="KW-0472">Membrane</keyword>
<evidence type="ECO:0000256" key="4">
    <source>
        <dbReference type="ARBA" id="ARBA00022448"/>
    </source>
</evidence>
<dbReference type="GO" id="GO:0051301">
    <property type="term" value="P:cell division"/>
    <property type="evidence" value="ECO:0007669"/>
    <property type="project" value="UniProtKB-KW"/>
</dbReference>
<keyword evidence="6" id="KW-0132">Cell division</keyword>
<dbReference type="Gene3D" id="2.60.120.680">
    <property type="entry name" value="GOLD domain"/>
    <property type="match status" value="1"/>
</dbReference>
<accession>A0AAV3NM95</accession>
<dbReference type="Pfam" id="PF00650">
    <property type="entry name" value="CRAL_TRIO"/>
    <property type="match status" value="1"/>
</dbReference>
<gene>
    <name evidence="13" type="ORF">LIER_00492</name>
</gene>
<dbReference type="PROSITE" id="PS50866">
    <property type="entry name" value="GOLD"/>
    <property type="match status" value="1"/>
</dbReference>
<organism evidence="13 14">
    <name type="scientific">Lithospermum erythrorhizon</name>
    <name type="common">Purple gromwell</name>
    <name type="synonym">Lithospermum officinale var. erythrorhizon</name>
    <dbReference type="NCBI Taxonomy" id="34254"/>
    <lineage>
        <taxon>Eukaryota</taxon>
        <taxon>Viridiplantae</taxon>
        <taxon>Streptophyta</taxon>
        <taxon>Embryophyta</taxon>
        <taxon>Tracheophyta</taxon>
        <taxon>Spermatophyta</taxon>
        <taxon>Magnoliopsida</taxon>
        <taxon>eudicotyledons</taxon>
        <taxon>Gunneridae</taxon>
        <taxon>Pentapetalae</taxon>
        <taxon>asterids</taxon>
        <taxon>lamiids</taxon>
        <taxon>Boraginales</taxon>
        <taxon>Boraginaceae</taxon>
        <taxon>Boraginoideae</taxon>
        <taxon>Lithospermeae</taxon>
        <taxon>Lithospermum</taxon>
    </lineage>
</organism>
<dbReference type="InterPro" id="IPR009038">
    <property type="entry name" value="GOLD_dom"/>
</dbReference>
<evidence type="ECO:0008006" key="15">
    <source>
        <dbReference type="Google" id="ProtNLM"/>
    </source>
</evidence>
<dbReference type="EMBL" id="BAABME010000038">
    <property type="protein sequence ID" value="GAA0138822.1"/>
    <property type="molecule type" value="Genomic_DNA"/>
</dbReference>
<dbReference type="SMART" id="SM01100">
    <property type="entry name" value="CRAL_TRIO_N"/>
    <property type="match status" value="1"/>
</dbReference>
<dbReference type="Pfam" id="PF03765">
    <property type="entry name" value="CRAL_TRIO_N"/>
    <property type="match status" value="1"/>
</dbReference>
<protein>
    <recommendedName>
        <fullName evidence="15">Patellin-4</fullName>
    </recommendedName>
</protein>
<keyword evidence="9" id="KW-0131">Cell cycle</keyword>
<evidence type="ECO:0000256" key="5">
    <source>
        <dbReference type="ARBA" id="ARBA00022490"/>
    </source>
</evidence>
<evidence type="ECO:0000256" key="6">
    <source>
        <dbReference type="ARBA" id="ARBA00022618"/>
    </source>
</evidence>
<dbReference type="InterPro" id="IPR011074">
    <property type="entry name" value="CRAL/TRIO_N_dom"/>
</dbReference>
<keyword evidence="4" id="KW-0813">Transport</keyword>
<name>A0AAV3NM95_LITER</name>
<proteinExistence type="inferred from homology"/>
<feature type="compositionally biased region" description="Basic and acidic residues" evidence="10">
    <location>
        <begin position="50"/>
        <end position="61"/>
    </location>
</feature>
<keyword evidence="7" id="KW-0446">Lipid-binding</keyword>
<dbReference type="GO" id="GO:0016020">
    <property type="term" value="C:membrane"/>
    <property type="evidence" value="ECO:0007669"/>
    <property type="project" value="UniProtKB-SubCell"/>
</dbReference>